<evidence type="ECO:0000313" key="2">
    <source>
        <dbReference type="Proteomes" id="UP000430508"/>
    </source>
</evidence>
<name>A0A857DFI8_9FIRM</name>
<dbReference type="EMBL" id="CP046996">
    <property type="protein sequence ID" value="QGZ99308.1"/>
    <property type="molecule type" value="Genomic_DNA"/>
</dbReference>
<proteinExistence type="predicted"/>
<organism evidence="1 2">
    <name type="scientific">Dehalobacter restrictus</name>
    <dbReference type="NCBI Taxonomy" id="55583"/>
    <lineage>
        <taxon>Bacteria</taxon>
        <taxon>Bacillati</taxon>
        <taxon>Bacillota</taxon>
        <taxon>Clostridia</taxon>
        <taxon>Eubacteriales</taxon>
        <taxon>Desulfitobacteriaceae</taxon>
        <taxon>Dehalobacter</taxon>
    </lineage>
</organism>
<accession>A0A857DFI8</accession>
<reference evidence="1 2" key="1">
    <citation type="submission" date="2019-12" db="EMBL/GenBank/DDBJ databases">
        <title>Sequence classification of anaerobic respiratory reductive dehalogenases: First we see many, then we see few.</title>
        <authorList>
            <person name="Molenda O."/>
            <person name="Puentes Jacome L.A."/>
            <person name="Cao X."/>
            <person name="Nesbo C.L."/>
            <person name="Tang S."/>
            <person name="Morson N."/>
            <person name="Patron J."/>
            <person name="Lomheim L."/>
            <person name="Wishart D.S."/>
            <person name="Edwards E.A."/>
        </authorList>
    </citation>
    <scope>NUCLEOTIDE SEQUENCE [LARGE SCALE GENOMIC DNA]</scope>
    <source>
        <strain evidence="1 2">12DCA</strain>
    </source>
</reference>
<dbReference type="AlphaFoldDB" id="A0A857DFI8"/>
<gene>
    <name evidence="1" type="ORF">GQ588_00780</name>
</gene>
<protein>
    <submittedName>
        <fullName evidence="1">Uncharacterized protein</fullName>
    </submittedName>
</protein>
<dbReference type="RefSeq" id="WP_019224878.1">
    <property type="nucleotide sequence ID" value="NZ_CP046996.1"/>
</dbReference>
<evidence type="ECO:0000313" key="1">
    <source>
        <dbReference type="EMBL" id="QGZ99308.1"/>
    </source>
</evidence>
<dbReference type="Proteomes" id="UP000430508">
    <property type="component" value="Chromosome"/>
</dbReference>
<dbReference type="Gene3D" id="2.40.360.20">
    <property type="match status" value="1"/>
</dbReference>
<sequence>MKIVPEPITHVLKKKHALWSIIVLALLFFNGCSLAKPEPKPAPSPSSEQTENIAAYIPLSVGNYWFYEGIGNEYASYTEKVTYQQRNQYQVIIDNGGTVTANRYEVAADRIVNTFRQSEFYEDKNILDQPSNIEAILLQSPLTSGNSWTSEGNSYEIIDTAATVEVPAGIFENCLTVKITYPESGNYSLYYYKKDVGLIKSEYVMPENEKVVSQLKEYDVQH</sequence>